<evidence type="ECO:0000256" key="12">
    <source>
        <dbReference type="ARBA" id="ARBA00022989"/>
    </source>
</evidence>
<organism evidence="20 21">
    <name type="scientific">Catenovulum maritimum</name>
    <dbReference type="NCBI Taxonomy" id="1513271"/>
    <lineage>
        <taxon>Bacteria</taxon>
        <taxon>Pseudomonadati</taxon>
        <taxon>Pseudomonadota</taxon>
        <taxon>Gammaproteobacteria</taxon>
        <taxon>Alteromonadales</taxon>
        <taxon>Alteromonadaceae</taxon>
        <taxon>Catenovulum</taxon>
    </lineage>
</organism>
<comment type="catalytic activity">
    <reaction evidence="17 19">
        <text>alpha-ribazole + adenosylcob(III)inamide-GDP = adenosylcob(III)alamin + GMP + H(+)</text>
        <dbReference type="Rhea" id="RHEA:16049"/>
        <dbReference type="ChEBI" id="CHEBI:10329"/>
        <dbReference type="ChEBI" id="CHEBI:15378"/>
        <dbReference type="ChEBI" id="CHEBI:18408"/>
        <dbReference type="ChEBI" id="CHEBI:58115"/>
        <dbReference type="ChEBI" id="CHEBI:60487"/>
        <dbReference type="EC" id="2.7.8.26"/>
    </reaction>
</comment>
<dbReference type="Proteomes" id="UP000037600">
    <property type="component" value="Unassembled WGS sequence"/>
</dbReference>
<evidence type="ECO:0000256" key="13">
    <source>
        <dbReference type="ARBA" id="ARBA00023136"/>
    </source>
</evidence>
<feature type="transmembrane region" description="Helical" evidence="19">
    <location>
        <begin position="63"/>
        <end position="81"/>
    </location>
</feature>
<evidence type="ECO:0000256" key="6">
    <source>
        <dbReference type="ARBA" id="ARBA00015850"/>
    </source>
</evidence>
<dbReference type="Pfam" id="PF02654">
    <property type="entry name" value="CobS"/>
    <property type="match status" value="1"/>
</dbReference>
<evidence type="ECO:0000256" key="4">
    <source>
        <dbReference type="ARBA" id="ARBA00010561"/>
    </source>
</evidence>
<feature type="transmembrane region" description="Helical" evidence="19">
    <location>
        <begin position="180"/>
        <end position="209"/>
    </location>
</feature>
<evidence type="ECO:0000256" key="10">
    <source>
        <dbReference type="ARBA" id="ARBA00022692"/>
    </source>
</evidence>
<keyword evidence="12 19" id="KW-1133">Transmembrane helix</keyword>
<reference evidence="20 21" key="1">
    <citation type="submission" date="2015-04" db="EMBL/GenBank/DDBJ databases">
        <title>Draft Genome Sequence of the Novel Agar-Digesting Marine Bacterium Q1.</title>
        <authorList>
            <person name="Li Y."/>
            <person name="Li D."/>
            <person name="Chen G."/>
            <person name="Du Z."/>
        </authorList>
    </citation>
    <scope>NUCLEOTIDE SEQUENCE [LARGE SCALE GENOMIC DNA]</scope>
    <source>
        <strain evidence="20 21">Q1</strain>
    </source>
</reference>
<dbReference type="GO" id="GO:0009236">
    <property type="term" value="P:cobalamin biosynthetic process"/>
    <property type="evidence" value="ECO:0007669"/>
    <property type="project" value="UniProtKB-UniRule"/>
</dbReference>
<dbReference type="AlphaFoldDB" id="A0A0J8GVP7"/>
<comment type="subcellular location">
    <subcellularLocation>
        <location evidence="2 19">Cell membrane</location>
        <topology evidence="2 19">Multi-pass membrane protein</topology>
    </subcellularLocation>
</comment>
<evidence type="ECO:0000256" key="19">
    <source>
        <dbReference type="HAMAP-Rule" id="MF_00719"/>
    </source>
</evidence>
<evidence type="ECO:0000256" key="3">
    <source>
        <dbReference type="ARBA" id="ARBA00004663"/>
    </source>
</evidence>
<keyword evidence="13 19" id="KW-0472">Membrane</keyword>
<evidence type="ECO:0000256" key="16">
    <source>
        <dbReference type="ARBA" id="ARBA00032853"/>
    </source>
</evidence>
<dbReference type="PANTHER" id="PTHR34148:SF1">
    <property type="entry name" value="ADENOSYLCOBINAMIDE-GDP RIBAZOLETRANSFERASE"/>
    <property type="match status" value="1"/>
</dbReference>
<dbReference type="EC" id="2.7.8.26" evidence="5 19"/>
<keyword evidence="21" id="KW-1185">Reference proteome</keyword>
<evidence type="ECO:0000256" key="17">
    <source>
        <dbReference type="ARBA" id="ARBA00048623"/>
    </source>
</evidence>
<evidence type="ECO:0000313" key="21">
    <source>
        <dbReference type="Proteomes" id="UP000037600"/>
    </source>
</evidence>
<accession>A0A0J8GVP7</accession>
<comment type="similarity">
    <text evidence="4 19">Belongs to the CobS family.</text>
</comment>
<dbReference type="InterPro" id="IPR003805">
    <property type="entry name" value="CobS"/>
</dbReference>
<gene>
    <name evidence="19" type="primary">cobS</name>
    <name evidence="20" type="ORF">XM47_09945</name>
</gene>
<feature type="transmembrane region" description="Helical" evidence="19">
    <location>
        <begin position="110"/>
        <end position="128"/>
    </location>
</feature>
<dbReference type="NCBIfam" id="TIGR00317">
    <property type="entry name" value="cobS"/>
    <property type="match status" value="1"/>
</dbReference>
<keyword evidence="8 19" id="KW-0169">Cobalamin biosynthesis</keyword>
<feature type="transmembrane region" description="Helical" evidence="19">
    <location>
        <begin position="37"/>
        <end position="56"/>
    </location>
</feature>
<feature type="transmembrane region" description="Helical" evidence="19">
    <location>
        <begin position="135"/>
        <end position="155"/>
    </location>
</feature>
<protein>
    <recommendedName>
        <fullName evidence="6 19">Adenosylcobinamide-GDP ribazoletransferase</fullName>
        <ecNumber evidence="5 19">2.7.8.26</ecNumber>
    </recommendedName>
    <alternativeName>
        <fullName evidence="16 19">Cobalamin synthase</fullName>
    </alternativeName>
    <alternativeName>
        <fullName evidence="15 19">Cobalamin-5'-phosphate synthase</fullName>
    </alternativeName>
</protein>
<dbReference type="RefSeq" id="WP_048692211.1">
    <property type="nucleotide sequence ID" value="NZ_KQ130489.1"/>
</dbReference>
<evidence type="ECO:0000256" key="1">
    <source>
        <dbReference type="ARBA" id="ARBA00001946"/>
    </source>
</evidence>
<proteinExistence type="inferred from homology"/>
<comment type="cofactor">
    <cofactor evidence="1 19">
        <name>Mg(2+)</name>
        <dbReference type="ChEBI" id="CHEBI:18420"/>
    </cofactor>
</comment>
<evidence type="ECO:0000256" key="8">
    <source>
        <dbReference type="ARBA" id="ARBA00022573"/>
    </source>
</evidence>
<dbReference type="STRING" id="1513271.XM47_09945"/>
<evidence type="ECO:0000256" key="11">
    <source>
        <dbReference type="ARBA" id="ARBA00022842"/>
    </source>
</evidence>
<dbReference type="GO" id="GO:0008818">
    <property type="term" value="F:cobalamin 5'-phosphate synthase activity"/>
    <property type="evidence" value="ECO:0007669"/>
    <property type="project" value="UniProtKB-UniRule"/>
</dbReference>
<dbReference type="OrthoDB" id="9794626at2"/>
<evidence type="ECO:0000256" key="2">
    <source>
        <dbReference type="ARBA" id="ARBA00004651"/>
    </source>
</evidence>
<evidence type="ECO:0000256" key="14">
    <source>
        <dbReference type="ARBA" id="ARBA00025228"/>
    </source>
</evidence>
<comment type="function">
    <text evidence="14 19">Joins adenosylcobinamide-GDP and alpha-ribazole to generate adenosylcobalamin (Ado-cobalamin). Also synthesizes adenosylcobalamin 5'-phosphate from adenosylcobinamide-GDP and alpha-ribazole 5'-phosphate.</text>
</comment>
<keyword evidence="7 19" id="KW-1003">Cell membrane</keyword>
<comment type="catalytic activity">
    <reaction evidence="18 19">
        <text>alpha-ribazole 5'-phosphate + adenosylcob(III)inamide-GDP = adenosylcob(III)alamin 5'-phosphate + GMP + H(+)</text>
        <dbReference type="Rhea" id="RHEA:23560"/>
        <dbReference type="ChEBI" id="CHEBI:15378"/>
        <dbReference type="ChEBI" id="CHEBI:57918"/>
        <dbReference type="ChEBI" id="CHEBI:58115"/>
        <dbReference type="ChEBI" id="CHEBI:60487"/>
        <dbReference type="ChEBI" id="CHEBI:60493"/>
        <dbReference type="EC" id="2.7.8.26"/>
    </reaction>
</comment>
<evidence type="ECO:0000256" key="7">
    <source>
        <dbReference type="ARBA" id="ARBA00022475"/>
    </source>
</evidence>
<dbReference type="EMBL" id="LAZL01000012">
    <property type="protein sequence ID" value="KMT65384.1"/>
    <property type="molecule type" value="Genomic_DNA"/>
</dbReference>
<evidence type="ECO:0000313" key="20">
    <source>
        <dbReference type="EMBL" id="KMT65384.1"/>
    </source>
</evidence>
<dbReference type="GO" id="GO:0005886">
    <property type="term" value="C:plasma membrane"/>
    <property type="evidence" value="ECO:0007669"/>
    <property type="project" value="UniProtKB-SubCell"/>
</dbReference>
<keyword evidence="10 19" id="KW-0812">Transmembrane</keyword>
<dbReference type="HAMAP" id="MF_00719">
    <property type="entry name" value="CobS"/>
    <property type="match status" value="1"/>
</dbReference>
<dbReference type="GO" id="GO:0051073">
    <property type="term" value="F:adenosylcobinamide-GDP ribazoletransferase activity"/>
    <property type="evidence" value="ECO:0007669"/>
    <property type="project" value="UniProtKB-UniRule"/>
</dbReference>
<dbReference type="PANTHER" id="PTHR34148">
    <property type="entry name" value="ADENOSYLCOBINAMIDE-GDP RIBAZOLETRANSFERASE"/>
    <property type="match status" value="1"/>
</dbReference>
<sequence>MKYQLNLFFLALGFFSRLPIPKSVTYSELKLNQSSRYFMLVGWLLGALVASVYYIANHFFSEHISIWLAMVFSLFLTGCFHEDGFADMADGFGGGLTVERKLTIMKDSRLGTYGVTSLILLLLGKFLLLSESQHIVIALIVAYGLSRGIAASFIYDMDYVTDIEESKSKPLANNQNKSDFIILILTAIPTVWLVGMEASLILLAVLLAFRTIFKAFLYRHIQGYTGDCLGAAQQAAEILIYFTLLLIYQNSGMLIL</sequence>
<evidence type="ECO:0000256" key="18">
    <source>
        <dbReference type="ARBA" id="ARBA00049504"/>
    </source>
</evidence>
<dbReference type="PATRIC" id="fig|1513271.3.peg.2021"/>
<evidence type="ECO:0000256" key="15">
    <source>
        <dbReference type="ARBA" id="ARBA00032605"/>
    </source>
</evidence>
<keyword evidence="11 19" id="KW-0460">Magnesium</keyword>
<evidence type="ECO:0000256" key="9">
    <source>
        <dbReference type="ARBA" id="ARBA00022679"/>
    </source>
</evidence>
<comment type="pathway">
    <text evidence="3 19">Cofactor biosynthesis; adenosylcobalamin biosynthesis; adenosylcobalamin from cob(II)yrinate a,c-diamide: step 7/7.</text>
</comment>
<evidence type="ECO:0000256" key="5">
    <source>
        <dbReference type="ARBA" id="ARBA00013200"/>
    </source>
</evidence>
<name>A0A0J8GVP7_9ALTE</name>
<comment type="caution">
    <text evidence="20">The sequence shown here is derived from an EMBL/GenBank/DDBJ whole genome shotgun (WGS) entry which is preliminary data.</text>
</comment>
<dbReference type="UniPathway" id="UPA00148">
    <property type="reaction ID" value="UER00238"/>
</dbReference>
<keyword evidence="9 19" id="KW-0808">Transferase</keyword>
<dbReference type="NCBIfam" id="NF001277">
    <property type="entry name" value="PRK00235.1-3"/>
    <property type="match status" value="1"/>
</dbReference>